<dbReference type="STRING" id="139420.A0A371CIS9"/>
<dbReference type="AlphaFoldDB" id="A0A371CIS9"/>
<proteinExistence type="predicted"/>
<dbReference type="PANTHER" id="PTHR38248">
    <property type="entry name" value="FUNK1 6"/>
    <property type="match status" value="1"/>
</dbReference>
<feature type="domain" description="Fungal-type protein kinase" evidence="1">
    <location>
        <begin position="174"/>
        <end position="254"/>
    </location>
</feature>
<name>A0A371CIS9_9APHY</name>
<keyword evidence="3" id="KW-1185">Reference proteome</keyword>
<dbReference type="Gene3D" id="1.10.510.10">
    <property type="entry name" value="Transferase(Phosphotransferase) domain 1"/>
    <property type="match status" value="1"/>
</dbReference>
<accession>A0A371CIS9</accession>
<sequence>MTRNADRGMSRRDVRSTCHQDVCSCRPQPRDAVAKGDTIRRYIVSRPVISPLCLVGKGTRGFWAVDALSRKVVFLKDTWRTLALEGDTLERLSEKGVRNIPPVEWHGEVPDFIPDEERKFELYESQMTIMDEYCSEPWVCALLGQKFSLNKRVHYRLVLGIAAMSDARTLDSRIHRDISLGNIVLVAEPGRSTRRGYRIDWDASCKIDDAGAAVYEGHAGTWEFMSAVMLDRSGVQRRQTLEDDMESLFYVVLYCAFLWLPA</sequence>
<dbReference type="InterPro" id="IPR040976">
    <property type="entry name" value="Pkinase_fungal"/>
</dbReference>
<dbReference type="EMBL" id="KZ857580">
    <property type="protein sequence ID" value="RDX40170.1"/>
    <property type="molecule type" value="Genomic_DNA"/>
</dbReference>
<dbReference type="SUPFAM" id="SSF56112">
    <property type="entry name" value="Protein kinase-like (PK-like)"/>
    <property type="match status" value="1"/>
</dbReference>
<evidence type="ECO:0000313" key="2">
    <source>
        <dbReference type="EMBL" id="RDX40170.1"/>
    </source>
</evidence>
<dbReference type="Pfam" id="PF17667">
    <property type="entry name" value="Pkinase_fungal"/>
    <property type="match status" value="1"/>
</dbReference>
<dbReference type="OrthoDB" id="3265188at2759"/>
<dbReference type="PANTHER" id="PTHR38248:SF2">
    <property type="entry name" value="FUNK1 11"/>
    <property type="match status" value="1"/>
</dbReference>
<reference evidence="2 3" key="1">
    <citation type="journal article" date="2018" name="Biotechnol. Biofuels">
        <title>Integrative visual omics of the white-rot fungus Polyporus brumalis exposes the biotechnological potential of its oxidative enzymes for delignifying raw plant biomass.</title>
        <authorList>
            <person name="Miyauchi S."/>
            <person name="Rancon A."/>
            <person name="Drula E."/>
            <person name="Hage H."/>
            <person name="Chaduli D."/>
            <person name="Favel A."/>
            <person name="Grisel S."/>
            <person name="Henrissat B."/>
            <person name="Herpoel-Gimbert I."/>
            <person name="Ruiz-Duenas F.J."/>
            <person name="Chevret D."/>
            <person name="Hainaut M."/>
            <person name="Lin J."/>
            <person name="Wang M."/>
            <person name="Pangilinan J."/>
            <person name="Lipzen A."/>
            <person name="Lesage-Meessen L."/>
            <person name="Navarro D."/>
            <person name="Riley R."/>
            <person name="Grigoriev I.V."/>
            <person name="Zhou S."/>
            <person name="Raouche S."/>
            <person name="Rosso M.N."/>
        </authorList>
    </citation>
    <scope>NUCLEOTIDE SEQUENCE [LARGE SCALE GENOMIC DNA]</scope>
    <source>
        <strain evidence="2 3">BRFM 1820</strain>
    </source>
</reference>
<evidence type="ECO:0000259" key="1">
    <source>
        <dbReference type="Pfam" id="PF17667"/>
    </source>
</evidence>
<gene>
    <name evidence="2" type="ORF">OH76DRAFT_1459575</name>
</gene>
<dbReference type="InterPro" id="IPR011009">
    <property type="entry name" value="Kinase-like_dom_sf"/>
</dbReference>
<organism evidence="2 3">
    <name type="scientific">Lentinus brumalis</name>
    <dbReference type="NCBI Taxonomy" id="2498619"/>
    <lineage>
        <taxon>Eukaryota</taxon>
        <taxon>Fungi</taxon>
        <taxon>Dikarya</taxon>
        <taxon>Basidiomycota</taxon>
        <taxon>Agaricomycotina</taxon>
        <taxon>Agaricomycetes</taxon>
        <taxon>Polyporales</taxon>
        <taxon>Polyporaceae</taxon>
        <taxon>Lentinus</taxon>
    </lineage>
</organism>
<evidence type="ECO:0000313" key="3">
    <source>
        <dbReference type="Proteomes" id="UP000256964"/>
    </source>
</evidence>
<dbReference type="Proteomes" id="UP000256964">
    <property type="component" value="Unassembled WGS sequence"/>
</dbReference>
<protein>
    <recommendedName>
        <fullName evidence="1">Fungal-type protein kinase domain-containing protein</fullName>
    </recommendedName>
</protein>